<accession>A0ABX3ELH0</accession>
<protein>
    <submittedName>
        <fullName evidence="1">Uncharacterized protein</fullName>
    </submittedName>
</protein>
<gene>
    <name evidence="1" type="ORF">A3844_17610</name>
</gene>
<dbReference type="EMBL" id="LVWI01000048">
    <property type="protein sequence ID" value="OKP85074.1"/>
    <property type="molecule type" value="Genomic_DNA"/>
</dbReference>
<name>A0ABX3ELH0_9BACL</name>
<proteinExistence type="predicted"/>
<evidence type="ECO:0000313" key="2">
    <source>
        <dbReference type="Proteomes" id="UP000186058"/>
    </source>
</evidence>
<sequence length="122" mass="13841">MTERNSIHLISNHSANDGQFRQCDLAIRITCPLCGKDMRGYVQCALNILQQVHFHSCTCSQTAQMCRTLEPLFRTASIDDLYDDGFIQQVAGQLSSFSPELRVAGLSFSDKILYAFYNKYFT</sequence>
<organism evidence="1 2">
    <name type="scientific">Paenibacillus helianthi</name>
    <dbReference type="NCBI Taxonomy" id="1349432"/>
    <lineage>
        <taxon>Bacteria</taxon>
        <taxon>Bacillati</taxon>
        <taxon>Bacillota</taxon>
        <taxon>Bacilli</taxon>
        <taxon>Bacillales</taxon>
        <taxon>Paenibacillaceae</taxon>
        <taxon>Paenibacillus</taxon>
    </lineage>
</organism>
<comment type="caution">
    <text evidence="1">The sequence shown here is derived from an EMBL/GenBank/DDBJ whole genome shotgun (WGS) entry which is preliminary data.</text>
</comment>
<evidence type="ECO:0000313" key="1">
    <source>
        <dbReference type="EMBL" id="OKP85074.1"/>
    </source>
</evidence>
<keyword evidence="2" id="KW-1185">Reference proteome</keyword>
<reference evidence="1 2" key="1">
    <citation type="submission" date="2016-03" db="EMBL/GenBank/DDBJ databases">
        <authorList>
            <person name="Sant'Anna F.H."/>
            <person name="Ambrosini A."/>
            <person name="Souza R."/>
            <person name="Bach E."/>
            <person name="Fernandes G."/>
            <person name="Balsanelli E."/>
            <person name="Baura V.A."/>
            <person name="Souza E.M."/>
            <person name="Passaglia L."/>
        </authorList>
    </citation>
    <scope>NUCLEOTIDE SEQUENCE [LARGE SCALE GENOMIC DNA]</scope>
    <source>
        <strain evidence="1 2">P26E</strain>
    </source>
</reference>
<dbReference type="RefSeq" id="WP_074082894.1">
    <property type="nucleotide sequence ID" value="NZ_LVWI01000048.1"/>
</dbReference>
<dbReference type="Proteomes" id="UP000186058">
    <property type="component" value="Unassembled WGS sequence"/>
</dbReference>